<dbReference type="Gene3D" id="2.40.30.170">
    <property type="match status" value="1"/>
</dbReference>
<dbReference type="GO" id="GO:0015562">
    <property type="term" value="F:efflux transmembrane transporter activity"/>
    <property type="evidence" value="ECO:0007669"/>
    <property type="project" value="TreeGrafter"/>
</dbReference>
<keyword evidence="4" id="KW-1185">Reference proteome</keyword>
<proteinExistence type="inferred from homology"/>
<dbReference type="Pfam" id="PF25989">
    <property type="entry name" value="YknX_C"/>
    <property type="match status" value="1"/>
</dbReference>
<dbReference type="SUPFAM" id="SSF111369">
    <property type="entry name" value="HlyD-like secretion proteins"/>
    <property type="match status" value="1"/>
</dbReference>
<dbReference type="GO" id="GO:1990281">
    <property type="term" value="C:efflux pump complex"/>
    <property type="evidence" value="ECO:0007669"/>
    <property type="project" value="TreeGrafter"/>
</dbReference>
<evidence type="ECO:0000259" key="2">
    <source>
        <dbReference type="Pfam" id="PF25989"/>
    </source>
</evidence>
<accession>A0A154BMP8</accession>
<protein>
    <recommendedName>
        <fullName evidence="2">YknX-like C-terminal permuted SH3-like domain-containing protein</fullName>
    </recommendedName>
</protein>
<dbReference type="PANTHER" id="PTHR30469">
    <property type="entry name" value="MULTIDRUG RESISTANCE PROTEIN MDTA"/>
    <property type="match status" value="1"/>
</dbReference>
<dbReference type="Gene3D" id="2.40.420.20">
    <property type="match status" value="1"/>
</dbReference>
<dbReference type="STRING" id="1794912.AXX12_13900"/>
<gene>
    <name evidence="3" type="ORF">AXX12_13900</name>
</gene>
<dbReference type="NCBIfam" id="TIGR01730">
    <property type="entry name" value="RND_mfp"/>
    <property type="match status" value="1"/>
</dbReference>
<dbReference type="InterPro" id="IPR058637">
    <property type="entry name" value="YknX-like_C"/>
</dbReference>
<name>A0A154BMP8_ANASB</name>
<dbReference type="RefSeq" id="WP_197470758.1">
    <property type="nucleotide sequence ID" value="NZ_LSGP01000025.1"/>
</dbReference>
<dbReference type="Proteomes" id="UP000076268">
    <property type="component" value="Unassembled WGS sequence"/>
</dbReference>
<dbReference type="PROSITE" id="PS51257">
    <property type="entry name" value="PROKAR_LIPOPROTEIN"/>
    <property type="match status" value="1"/>
</dbReference>
<comment type="caution">
    <text evidence="3">The sequence shown here is derived from an EMBL/GenBank/DDBJ whole genome shotgun (WGS) entry which is preliminary data.</text>
</comment>
<organism evidence="3 4">
    <name type="scientific">Anaerosporomusa subterranea</name>
    <dbReference type="NCBI Taxonomy" id="1794912"/>
    <lineage>
        <taxon>Bacteria</taxon>
        <taxon>Bacillati</taxon>
        <taxon>Bacillota</taxon>
        <taxon>Negativicutes</taxon>
        <taxon>Acetonemataceae</taxon>
        <taxon>Anaerosporomusa</taxon>
    </lineage>
</organism>
<reference evidence="3 4" key="1">
    <citation type="submission" date="2016-02" db="EMBL/GenBank/DDBJ databases">
        <title>Anaerosporomusa subterraneum gen. nov., sp. nov., a spore-forming obligate anaerobe isolated from saprolite.</title>
        <authorList>
            <person name="Choi J.K."/>
            <person name="Shah M."/>
            <person name="Yee N."/>
        </authorList>
    </citation>
    <scope>NUCLEOTIDE SEQUENCE [LARGE SCALE GENOMIC DNA]</scope>
    <source>
        <strain evidence="3 4">RU4</strain>
    </source>
</reference>
<dbReference type="Gene3D" id="2.40.50.100">
    <property type="match status" value="1"/>
</dbReference>
<evidence type="ECO:0000256" key="1">
    <source>
        <dbReference type="ARBA" id="ARBA00009477"/>
    </source>
</evidence>
<dbReference type="InterPro" id="IPR006143">
    <property type="entry name" value="RND_pump_MFP"/>
</dbReference>
<evidence type="ECO:0000313" key="3">
    <source>
        <dbReference type="EMBL" id="KYZ75249.1"/>
    </source>
</evidence>
<dbReference type="EMBL" id="LSGP01000025">
    <property type="protein sequence ID" value="KYZ75249.1"/>
    <property type="molecule type" value="Genomic_DNA"/>
</dbReference>
<evidence type="ECO:0000313" key="4">
    <source>
        <dbReference type="Proteomes" id="UP000076268"/>
    </source>
</evidence>
<dbReference type="AlphaFoldDB" id="A0A154BMP8"/>
<dbReference type="Gene3D" id="1.10.287.470">
    <property type="entry name" value="Helix hairpin bin"/>
    <property type="match status" value="1"/>
</dbReference>
<feature type="domain" description="YknX-like C-terminal permuted SH3-like" evidence="2">
    <location>
        <begin position="296"/>
        <end position="357"/>
    </location>
</feature>
<comment type="similarity">
    <text evidence="1">Belongs to the membrane fusion protein (MFP) (TC 8.A.1) family.</text>
</comment>
<dbReference type="PANTHER" id="PTHR30469:SF33">
    <property type="entry name" value="SLR1207 PROTEIN"/>
    <property type="match status" value="1"/>
</dbReference>
<sequence length="365" mass="38354">MAKDTLKKYAPIVMAALLCACAIFIAVRSELLPITTGSRTPIHVTTAAVSTIHKPVTIIRAGSVKNAVTIPVNAEFAGSISDVFVTEKQSVKAGQPLFKLQAIPGAAGDTAANPSQAAQSNYVKALEEYNRYQALYELGGISRVQLENAKSRLQAVQGGSVGSKNSASATTTAENRTVTIESPIDGTVIGLTRAPGKMIQAGEQVMALGNGQAIEAVVRLEQSDLYGIQLSAPAAIEVASQTITGQVAAIYPAVEANQVSAFWVHIKFTSKAADTLKPGMSANIRISTGDSVTVPVIPTAAILQDNQGQTFIYIADNGKAVRQQVDIGETKGEFTEITSNVPAEVRVIKSNLDKIKQSYAIIDAS</sequence>